<evidence type="ECO:0000256" key="2">
    <source>
        <dbReference type="ARBA" id="ARBA00012438"/>
    </source>
</evidence>
<evidence type="ECO:0000256" key="1">
    <source>
        <dbReference type="ARBA" id="ARBA00000085"/>
    </source>
</evidence>
<comment type="catalytic activity">
    <reaction evidence="1">
        <text>ATP + protein L-histidine = ADP + protein N-phospho-L-histidine.</text>
        <dbReference type="EC" id="2.7.13.3"/>
    </reaction>
</comment>
<dbReference type="EMBL" id="JAEUAO010000003">
    <property type="protein sequence ID" value="MBW9064665.1"/>
    <property type="molecule type" value="Genomic_DNA"/>
</dbReference>
<dbReference type="SUPFAM" id="SSF55874">
    <property type="entry name" value="ATPase domain of HSP90 chaperone/DNA topoisomerase II/histidine kinase"/>
    <property type="match status" value="1"/>
</dbReference>
<evidence type="ECO:0000256" key="7">
    <source>
        <dbReference type="ARBA" id="ARBA00022840"/>
    </source>
</evidence>
<dbReference type="PANTHER" id="PTHR41523:SF8">
    <property type="entry name" value="ETHYLENE RESPONSE SENSOR PROTEIN"/>
    <property type="match status" value="1"/>
</dbReference>
<gene>
    <name evidence="8" type="ORF">JNB71_15215</name>
</gene>
<proteinExistence type="predicted"/>
<dbReference type="InterPro" id="IPR036890">
    <property type="entry name" value="HATPase_C_sf"/>
</dbReference>
<evidence type="ECO:0000313" key="8">
    <source>
        <dbReference type="EMBL" id="MBW9064665.1"/>
    </source>
</evidence>
<keyword evidence="9" id="KW-1185">Reference proteome</keyword>
<name>A0ABS7HCX3_9HYPH</name>
<keyword evidence="5" id="KW-0547">Nucleotide-binding</keyword>
<evidence type="ECO:0000313" key="9">
    <source>
        <dbReference type="Proteomes" id="UP000757604"/>
    </source>
</evidence>
<dbReference type="Gene3D" id="3.30.565.10">
    <property type="entry name" value="Histidine kinase-like ATPase, C-terminal domain"/>
    <property type="match status" value="1"/>
</dbReference>
<organism evidence="8 9">
    <name type="scientific">Rhizobium herbae</name>
    <dbReference type="NCBI Taxonomy" id="508661"/>
    <lineage>
        <taxon>Bacteria</taxon>
        <taxon>Pseudomonadati</taxon>
        <taxon>Pseudomonadota</taxon>
        <taxon>Alphaproteobacteria</taxon>
        <taxon>Hyphomicrobiales</taxon>
        <taxon>Rhizobiaceae</taxon>
        <taxon>Rhizobium/Agrobacterium group</taxon>
        <taxon>Rhizobium</taxon>
    </lineage>
</organism>
<keyword evidence="6" id="KW-0418">Kinase</keyword>
<dbReference type="PANTHER" id="PTHR41523">
    <property type="entry name" value="TWO-COMPONENT SYSTEM SENSOR PROTEIN"/>
    <property type="match status" value="1"/>
</dbReference>
<keyword evidence="4" id="KW-0808">Transferase</keyword>
<evidence type="ECO:0000256" key="6">
    <source>
        <dbReference type="ARBA" id="ARBA00022777"/>
    </source>
</evidence>
<keyword evidence="3" id="KW-0597">Phosphoprotein</keyword>
<accession>A0ABS7HCX3</accession>
<keyword evidence="7" id="KW-0067">ATP-binding</keyword>
<evidence type="ECO:0000256" key="3">
    <source>
        <dbReference type="ARBA" id="ARBA00022553"/>
    </source>
</evidence>
<dbReference type="Proteomes" id="UP000757604">
    <property type="component" value="Unassembled WGS sequence"/>
</dbReference>
<dbReference type="EC" id="2.7.13.3" evidence="2"/>
<reference evidence="8 9" key="1">
    <citation type="journal article" date="2021" name="MBio">
        <title>Poor Competitiveness of Bradyrhizobium in Pigeon Pea Root Colonization in Indian Soils.</title>
        <authorList>
            <person name="Chalasani D."/>
            <person name="Basu A."/>
            <person name="Pullabhotla S.V.S.R.N."/>
            <person name="Jorrin B."/>
            <person name="Neal A.L."/>
            <person name="Poole P.S."/>
            <person name="Podile A.R."/>
            <person name="Tkacz A."/>
        </authorList>
    </citation>
    <scope>NUCLEOTIDE SEQUENCE [LARGE SCALE GENOMIC DNA]</scope>
    <source>
        <strain evidence="8 9">HU44</strain>
    </source>
</reference>
<evidence type="ECO:0000256" key="4">
    <source>
        <dbReference type="ARBA" id="ARBA00022679"/>
    </source>
</evidence>
<evidence type="ECO:0000256" key="5">
    <source>
        <dbReference type="ARBA" id="ARBA00022741"/>
    </source>
</evidence>
<sequence length="186" mass="19815">MVALASSLRDRLNALARAHALTRARPATDDYLGDPATTLHAIIQIILAPYDYSGGEPTRIAIDGPDAPVSEKAITPVSLLIYELATNAAKYGALSTPTGRIAIECTEEAGRLVLVWRENGAPAMTNEMIEGFGSKLISGTTQQLRADLSKQWTPEGLVVRLCIPLDSLAPSATREGGHDPGPDRSR</sequence>
<protein>
    <recommendedName>
        <fullName evidence="2">histidine kinase</fullName>
        <ecNumber evidence="2">2.7.13.3</ecNumber>
    </recommendedName>
</protein>
<comment type="caution">
    <text evidence="8">The sequence shown here is derived from an EMBL/GenBank/DDBJ whole genome shotgun (WGS) entry which is preliminary data.</text>
</comment>